<feature type="domain" description="Reverse transcriptase zinc-binding" evidence="1">
    <location>
        <begin position="83"/>
        <end position="173"/>
    </location>
</feature>
<evidence type="ECO:0000313" key="2">
    <source>
        <dbReference type="EMBL" id="KAL0431391.1"/>
    </source>
</evidence>
<name>A0AAW2VQL5_SESRA</name>
<comment type="caution">
    <text evidence="2">The sequence shown here is derived from an EMBL/GenBank/DDBJ whole genome shotgun (WGS) entry which is preliminary data.</text>
</comment>
<reference evidence="2" key="2">
    <citation type="journal article" date="2024" name="Plant">
        <title>Genomic evolution and insights into agronomic trait innovations of Sesamum species.</title>
        <authorList>
            <person name="Miao H."/>
            <person name="Wang L."/>
            <person name="Qu L."/>
            <person name="Liu H."/>
            <person name="Sun Y."/>
            <person name="Le M."/>
            <person name="Wang Q."/>
            <person name="Wei S."/>
            <person name="Zheng Y."/>
            <person name="Lin W."/>
            <person name="Duan Y."/>
            <person name="Cao H."/>
            <person name="Xiong S."/>
            <person name="Wang X."/>
            <person name="Wei L."/>
            <person name="Li C."/>
            <person name="Ma Q."/>
            <person name="Ju M."/>
            <person name="Zhao R."/>
            <person name="Li G."/>
            <person name="Mu C."/>
            <person name="Tian Q."/>
            <person name="Mei H."/>
            <person name="Zhang T."/>
            <person name="Gao T."/>
            <person name="Zhang H."/>
        </authorList>
    </citation>
    <scope>NUCLEOTIDE SEQUENCE</scope>
    <source>
        <strain evidence="2">G02</strain>
    </source>
</reference>
<dbReference type="EMBL" id="JACGWJ010000003">
    <property type="protein sequence ID" value="KAL0431391.1"/>
    <property type="molecule type" value="Genomic_DNA"/>
</dbReference>
<accession>A0AAW2VQL5</accession>
<gene>
    <name evidence="2" type="ORF">Sradi_0765100</name>
</gene>
<proteinExistence type="predicted"/>
<organism evidence="2">
    <name type="scientific">Sesamum radiatum</name>
    <name type="common">Black benniseed</name>
    <dbReference type="NCBI Taxonomy" id="300843"/>
    <lineage>
        <taxon>Eukaryota</taxon>
        <taxon>Viridiplantae</taxon>
        <taxon>Streptophyta</taxon>
        <taxon>Embryophyta</taxon>
        <taxon>Tracheophyta</taxon>
        <taxon>Spermatophyta</taxon>
        <taxon>Magnoliopsida</taxon>
        <taxon>eudicotyledons</taxon>
        <taxon>Gunneridae</taxon>
        <taxon>Pentapetalae</taxon>
        <taxon>asterids</taxon>
        <taxon>lamiids</taxon>
        <taxon>Lamiales</taxon>
        <taxon>Pedaliaceae</taxon>
        <taxon>Sesamum</taxon>
    </lineage>
</organism>
<protein>
    <recommendedName>
        <fullName evidence="1">Reverse transcriptase zinc-binding domain-containing protein</fullName>
    </recommendedName>
</protein>
<dbReference type="InterPro" id="IPR026960">
    <property type="entry name" value="RVT-Znf"/>
</dbReference>
<dbReference type="AlphaFoldDB" id="A0AAW2VQL5"/>
<sequence length="265" mass="30723">MRNHNCGPSMAPKARNVSAYSEAGFLAIFAKVSALITMDHEWDERLIREEFYAADTDSILAIKLQWKEEQDELIWHFDENVRFTVCSAYQVALRLRNEATCFIPGRSWNFIWRSKAQPKVVMFAWRCAFDDLPTNVNLRRKGILVQDGCGACEPEYEDALHVLLHCRLARLVWAMSGLPWRAISHQLCNTEVWFRLVHLELRRLEWDLFLITCWALWGSRNRRLFKGGKSDAIEITNLVRRMGMGEVITLLSGLEKKGPPKVLLD</sequence>
<dbReference type="Pfam" id="PF13966">
    <property type="entry name" value="zf-RVT"/>
    <property type="match status" value="1"/>
</dbReference>
<evidence type="ECO:0000259" key="1">
    <source>
        <dbReference type="Pfam" id="PF13966"/>
    </source>
</evidence>
<reference evidence="2" key="1">
    <citation type="submission" date="2020-06" db="EMBL/GenBank/DDBJ databases">
        <authorList>
            <person name="Li T."/>
            <person name="Hu X."/>
            <person name="Zhang T."/>
            <person name="Song X."/>
            <person name="Zhang H."/>
            <person name="Dai N."/>
            <person name="Sheng W."/>
            <person name="Hou X."/>
            <person name="Wei L."/>
        </authorList>
    </citation>
    <scope>NUCLEOTIDE SEQUENCE</scope>
    <source>
        <strain evidence="2">G02</strain>
        <tissue evidence="2">Leaf</tissue>
    </source>
</reference>